<proteinExistence type="predicted"/>
<organism evidence="1 2">
    <name type="scientific">Aeromonas phage PX29</name>
    <dbReference type="NCBI Taxonomy" id="926067"/>
    <lineage>
        <taxon>Viruses</taxon>
        <taxon>Duplodnaviria</taxon>
        <taxon>Heunggongvirae</taxon>
        <taxon>Uroviricota</taxon>
        <taxon>Caudoviricetes</taxon>
        <taxon>Pantevenvirales</taxon>
        <taxon>Straboviridae</taxon>
        <taxon>Angelvirus</taxon>
        <taxon>Angelvirus px29</taxon>
    </lineage>
</organism>
<gene>
    <name evidence="1" type="ORF">PX29p304</name>
</gene>
<protein>
    <submittedName>
        <fullName evidence="1">Uncharacterized protein</fullName>
    </submittedName>
</protein>
<name>E5DQN7_9CAUD</name>
<dbReference type="OrthoDB" id="25108at10239"/>
<evidence type="ECO:0000313" key="1">
    <source>
        <dbReference type="EMBL" id="ADQ53023.1"/>
    </source>
</evidence>
<sequence length="157" mass="17985">MSTAEVRLSDLTKNQLLPIIRDLEVIGMREDYTRKRNWCIMIDKTNGQVQTGYYGCHYYRPDESAPHQERSYHPVFRAELSVGSLYRGQSSFQLSFETPHQDQNIELGSTGVVMLLKAVAEGKINVVAGRFVFNFVLEKKGENVYAEPYFGEVKDLI</sequence>
<dbReference type="RefSeq" id="YP_009011733.1">
    <property type="nucleotide sequence ID" value="NC_023688.1"/>
</dbReference>
<keyword evidence="2" id="KW-1185">Reference proteome</keyword>
<dbReference type="GeneID" id="18560228"/>
<dbReference type="EMBL" id="GU396103">
    <property type="protein sequence ID" value="ADQ53023.1"/>
    <property type="molecule type" value="Genomic_DNA"/>
</dbReference>
<accession>E5DQN7</accession>
<dbReference type="Proteomes" id="UP000008726">
    <property type="component" value="Segment"/>
</dbReference>
<reference evidence="1 2" key="1">
    <citation type="journal article" date="2010" name="Virol. J.">
        <title>Genomes of the T4-related bacteriophages as windows on microbial genome evolution.</title>
        <authorList>
            <person name="Petrov V.M."/>
            <person name="Ratnayaka S."/>
            <person name="Nolan J.M."/>
            <person name="Miller E.S."/>
            <person name="Karam J.D."/>
        </authorList>
    </citation>
    <scope>NUCLEOTIDE SEQUENCE [LARGE SCALE GENOMIC DNA]</scope>
</reference>
<evidence type="ECO:0000313" key="2">
    <source>
        <dbReference type="Proteomes" id="UP000008726"/>
    </source>
</evidence>
<dbReference type="KEGG" id="vg:18560228"/>